<dbReference type="RefSeq" id="WP_102242565.1">
    <property type="nucleotide sequence ID" value="NZ_CP025704.1"/>
</dbReference>
<dbReference type="OrthoDB" id="5287868at2"/>
<gene>
    <name evidence="2" type="ORF">C0V70_03920</name>
</gene>
<dbReference type="Gene3D" id="3.40.30.10">
    <property type="entry name" value="Glutaredoxin"/>
    <property type="match status" value="1"/>
</dbReference>
<dbReference type="InterPro" id="IPR019196">
    <property type="entry name" value="ABC_transp_unknown"/>
</dbReference>
<evidence type="ECO:0000313" key="2">
    <source>
        <dbReference type="EMBL" id="AUN97270.1"/>
    </source>
</evidence>
<reference evidence="2 3" key="1">
    <citation type="submission" date="2018-01" db="EMBL/GenBank/DDBJ databases">
        <title>Complete genome sequence of Bacteriovorax stolpii DSM12778.</title>
        <authorList>
            <person name="Tang B."/>
            <person name="Chang J."/>
        </authorList>
    </citation>
    <scope>NUCLEOTIDE SEQUENCE [LARGE SCALE GENOMIC DNA]</scope>
    <source>
        <strain evidence="2 3">DSM 12778</strain>
    </source>
</reference>
<keyword evidence="3" id="KW-1185">Reference proteome</keyword>
<dbReference type="Pfam" id="PF09822">
    <property type="entry name" value="ABC_transp_aux"/>
    <property type="match status" value="1"/>
</dbReference>
<name>A0A2K9NP19_BACTC</name>
<accession>A0A2K9NP19</accession>
<sequence length="511" mass="57910">MKKWYNILLAIIISVLYLVVIALWISIPEELTLNIAVTAVAMALTCVSIYLNRVTLAVYYQSNHFKKLQETLVFFALLFSLFGVANYWAYKHPSQFDWSVIKLNSLTDQTKNILKEMKEPITFKMFARKQESLPWMALLEFYRAEKPSINIEKIDIDVRPDLVGDYQISDAATLVIEYNGKRQKVTERDELNITNGLIKISRNQDPVVYFVQGHGEGDINSQENEGLKFIFESAKNSAMDIRPLNLLTTQVIPYDAKAIVLWGPKTALHASEINVLKEFLERKGNLMVAIDPELNGDVHQDLRALLRAYKMIVRNDLVIDRKSFVNGSNGSIPLVDHFDHDSEITKNFKGQIFFPLAASLDPIPDQVVPGMKGAVKSLASSTPFPDSWGETSLKELAAQNMQYTQGEDRPGPLSLALTFESDTNRIAVFGNSSFVYNAYSKFGSNYAFFLNSLSWVVGEDRLISFNLPIVQSEPIFISAPQMGIIFYFSVLFSPLVLFGLAIFMYRRKRDK</sequence>
<evidence type="ECO:0000259" key="1">
    <source>
        <dbReference type="Pfam" id="PF09822"/>
    </source>
</evidence>
<dbReference type="EMBL" id="CP025704">
    <property type="protein sequence ID" value="AUN97270.1"/>
    <property type="molecule type" value="Genomic_DNA"/>
</dbReference>
<organism evidence="2 3">
    <name type="scientific">Bacteriovorax stolpii</name>
    <name type="common">Bdellovibrio stolpii</name>
    <dbReference type="NCBI Taxonomy" id="960"/>
    <lineage>
        <taxon>Bacteria</taxon>
        <taxon>Pseudomonadati</taxon>
        <taxon>Bdellovibrionota</taxon>
        <taxon>Bacteriovoracia</taxon>
        <taxon>Bacteriovoracales</taxon>
        <taxon>Bacteriovoracaceae</taxon>
        <taxon>Bacteriovorax</taxon>
    </lineage>
</organism>
<dbReference type="AlphaFoldDB" id="A0A2K9NP19"/>
<feature type="domain" description="ABC-type uncharacterised transport system" evidence="1">
    <location>
        <begin position="206"/>
        <end position="451"/>
    </location>
</feature>
<evidence type="ECO:0000313" key="3">
    <source>
        <dbReference type="Proteomes" id="UP000235584"/>
    </source>
</evidence>
<proteinExistence type="predicted"/>
<dbReference type="KEGG" id="bsto:C0V70_03920"/>
<protein>
    <recommendedName>
        <fullName evidence="1">ABC-type uncharacterized transport system domain-containing protein</fullName>
    </recommendedName>
</protein>
<dbReference type="Proteomes" id="UP000235584">
    <property type="component" value="Chromosome"/>
</dbReference>